<dbReference type="PANTHER" id="PTHR43780">
    <property type="entry name" value="1-AMINOCYCLOPROPANE-1-CARBOXYLATE DEAMINASE-RELATED"/>
    <property type="match status" value="1"/>
</dbReference>
<proteinExistence type="inferred from homology"/>
<reference evidence="5 6" key="1">
    <citation type="submission" date="2023-12" db="EMBL/GenBank/DDBJ databases">
        <title>A high-quality genome assembly for Dillenia turbinata (Dilleniales).</title>
        <authorList>
            <person name="Chanderbali A."/>
        </authorList>
    </citation>
    <scope>NUCLEOTIDE SEQUENCE [LARGE SCALE GENOMIC DNA]</scope>
    <source>
        <strain evidence="5">LSX21</strain>
        <tissue evidence="5">Leaf</tissue>
    </source>
</reference>
<dbReference type="EMBL" id="JBAMMX010000019">
    <property type="protein sequence ID" value="KAK6922318.1"/>
    <property type="molecule type" value="Genomic_DNA"/>
</dbReference>
<dbReference type="AlphaFoldDB" id="A0AAN8V6U1"/>
<dbReference type="Proteomes" id="UP001370490">
    <property type="component" value="Unassembled WGS sequence"/>
</dbReference>
<dbReference type="Gene3D" id="3.40.50.1100">
    <property type="match status" value="2"/>
</dbReference>
<name>A0AAN8V6U1_9MAGN</name>
<keyword evidence="3" id="KW-0663">Pyridoxal phosphate</keyword>
<evidence type="ECO:0000256" key="1">
    <source>
        <dbReference type="ARBA" id="ARBA00001933"/>
    </source>
</evidence>
<dbReference type="InterPro" id="IPR027278">
    <property type="entry name" value="ACCD_DCysDesulf"/>
</dbReference>
<comment type="cofactor">
    <cofactor evidence="1">
        <name>pyridoxal 5'-phosphate</name>
        <dbReference type="ChEBI" id="CHEBI:597326"/>
    </cofactor>
</comment>
<dbReference type="Pfam" id="PF00291">
    <property type="entry name" value="PALP"/>
    <property type="match status" value="1"/>
</dbReference>
<protein>
    <submittedName>
        <fullName evidence="5">Pyridoxal-phosphate dependent enzyme</fullName>
    </submittedName>
</protein>
<dbReference type="PANTHER" id="PTHR43780:SF7">
    <property type="entry name" value="D-CYSTEINE DESULFHYDRASE 2, MITOCHONDRIAL"/>
    <property type="match status" value="1"/>
</dbReference>
<keyword evidence="6" id="KW-1185">Reference proteome</keyword>
<gene>
    <name evidence="5" type="ORF">RJ641_012825</name>
</gene>
<comment type="caution">
    <text evidence="5">The sequence shown here is derived from an EMBL/GenBank/DDBJ whole genome shotgun (WGS) entry which is preliminary data.</text>
</comment>
<evidence type="ECO:0000313" key="5">
    <source>
        <dbReference type="EMBL" id="KAK6922318.1"/>
    </source>
</evidence>
<sequence length="423" mass="46386">MKLSQSVKCLHTSQGFRSGKLSGEEFVSKLLDRRWTLQNPETKIHQIMVSDNKTRHGSGLLGDVSFSNNICPSLGDRLMEDNNQTPSFYVVRDDLLHPLVNGNKARKLDALFPLLEDHLVTDVVTCGGCQSAHAAAVAVSCAERGLKCHLLLRGEQLDISTGYNLISTMYGDVTYVPRSLYAKREEMLKLHADKVAETCGSVVCLSNILESCAAAEMSGKMSSMEVASYANSKRLPRKVAILNEGMIRLVKHLSQTHLLGKKTPLKIVVDCGTGTTAVGLGLGAMCLGLPWEIIAVMLAGSIDGYRMQERRLMNEIIKCSSCHLIDQVLNRVEGGVVQWVERNCPRKFGNILKGEVEACQQIARQTGILVDPVYTLAAWEFATLISKNEDKGGTKVVMLHTGGTLGMFGLAQRYKSFFHGLTQ</sequence>
<evidence type="ECO:0000313" key="6">
    <source>
        <dbReference type="Proteomes" id="UP001370490"/>
    </source>
</evidence>
<organism evidence="5 6">
    <name type="scientific">Dillenia turbinata</name>
    <dbReference type="NCBI Taxonomy" id="194707"/>
    <lineage>
        <taxon>Eukaryota</taxon>
        <taxon>Viridiplantae</taxon>
        <taxon>Streptophyta</taxon>
        <taxon>Embryophyta</taxon>
        <taxon>Tracheophyta</taxon>
        <taxon>Spermatophyta</taxon>
        <taxon>Magnoliopsida</taxon>
        <taxon>eudicotyledons</taxon>
        <taxon>Gunneridae</taxon>
        <taxon>Pentapetalae</taxon>
        <taxon>Dilleniales</taxon>
        <taxon>Dilleniaceae</taxon>
        <taxon>Dillenia</taxon>
    </lineage>
</organism>
<evidence type="ECO:0000256" key="3">
    <source>
        <dbReference type="ARBA" id="ARBA00022898"/>
    </source>
</evidence>
<dbReference type="InterPro" id="IPR001926">
    <property type="entry name" value="TrpB-like_PALP"/>
</dbReference>
<evidence type="ECO:0000259" key="4">
    <source>
        <dbReference type="Pfam" id="PF00291"/>
    </source>
</evidence>
<accession>A0AAN8V6U1</accession>
<dbReference type="InterPro" id="IPR036052">
    <property type="entry name" value="TrpB-like_PALP_sf"/>
</dbReference>
<dbReference type="SUPFAM" id="SSF53686">
    <property type="entry name" value="Tryptophan synthase beta subunit-like PLP-dependent enzymes"/>
    <property type="match status" value="1"/>
</dbReference>
<feature type="domain" description="Tryptophan synthase beta chain-like PALP" evidence="4">
    <location>
        <begin position="86"/>
        <end position="402"/>
    </location>
</feature>
<dbReference type="GO" id="GO:0019148">
    <property type="term" value="F:D-cysteine desulfhydrase activity"/>
    <property type="evidence" value="ECO:0007669"/>
    <property type="project" value="TreeGrafter"/>
</dbReference>
<dbReference type="FunFam" id="3.40.50.1100:FF:000050">
    <property type="entry name" value="D-cysteine desulfhydrase 2, mitochondrial"/>
    <property type="match status" value="1"/>
</dbReference>
<evidence type="ECO:0000256" key="2">
    <source>
        <dbReference type="ARBA" id="ARBA00008639"/>
    </source>
</evidence>
<comment type="similarity">
    <text evidence="2">Belongs to the ACC deaminase/D-cysteine desulfhydrase family.</text>
</comment>